<dbReference type="EMBL" id="JAKKPZ010000277">
    <property type="protein sequence ID" value="KAI1697262.1"/>
    <property type="molecule type" value="Genomic_DNA"/>
</dbReference>
<evidence type="ECO:0000313" key="1">
    <source>
        <dbReference type="EMBL" id="KAI1697262.1"/>
    </source>
</evidence>
<proteinExistence type="predicted"/>
<evidence type="ECO:0008006" key="3">
    <source>
        <dbReference type="Google" id="ProtNLM"/>
    </source>
</evidence>
<accession>A0AAD4MJF6</accession>
<comment type="caution">
    <text evidence="1">The sequence shown here is derived from an EMBL/GenBank/DDBJ whole genome shotgun (WGS) entry which is preliminary data.</text>
</comment>
<protein>
    <recommendedName>
        <fullName evidence="3">Methyltransferase FkbM domain-containing protein</fullName>
    </recommendedName>
</protein>
<dbReference type="Proteomes" id="UP001201812">
    <property type="component" value="Unassembled WGS sequence"/>
</dbReference>
<organism evidence="1 2">
    <name type="scientific">Ditylenchus destructor</name>
    <dbReference type="NCBI Taxonomy" id="166010"/>
    <lineage>
        <taxon>Eukaryota</taxon>
        <taxon>Metazoa</taxon>
        <taxon>Ecdysozoa</taxon>
        <taxon>Nematoda</taxon>
        <taxon>Chromadorea</taxon>
        <taxon>Rhabditida</taxon>
        <taxon>Tylenchina</taxon>
        <taxon>Tylenchomorpha</taxon>
        <taxon>Sphaerularioidea</taxon>
        <taxon>Anguinidae</taxon>
        <taxon>Anguininae</taxon>
        <taxon>Ditylenchus</taxon>
    </lineage>
</organism>
<dbReference type="AlphaFoldDB" id="A0AAD4MJF6"/>
<sequence length="179" mass="20809">MFIFQILDQDVGNRLMHYAAIDIEGFEFPMLKEFGDSGEYHINGVVICQMDIEWHSDMPQLAKGDFAFGTYMRHLFQDATSYLPIFAEPYSPGHPWAIKMTMINFKRRFRRRLHGGCEQGLIRISAIYTQPSQWIVVKRRQEFELHCASASFPCKRCSWGITSAGLNIHWNVVIKLCKL</sequence>
<name>A0AAD4MJF6_9BILA</name>
<evidence type="ECO:0000313" key="2">
    <source>
        <dbReference type="Proteomes" id="UP001201812"/>
    </source>
</evidence>
<gene>
    <name evidence="1" type="ORF">DdX_18582</name>
</gene>
<keyword evidence="2" id="KW-1185">Reference proteome</keyword>
<reference evidence="1" key="1">
    <citation type="submission" date="2022-01" db="EMBL/GenBank/DDBJ databases">
        <title>Genome Sequence Resource for Two Populations of Ditylenchus destructor, the Migratory Endoparasitic Phytonematode.</title>
        <authorList>
            <person name="Zhang H."/>
            <person name="Lin R."/>
            <person name="Xie B."/>
        </authorList>
    </citation>
    <scope>NUCLEOTIDE SEQUENCE</scope>
    <source>
        <strain evidence="1">BazhouSP</strain>
    </source>
</reference>